<comment type="caution">
    <text evidence="1">The sequence shown here is derived from an EMBL/GenBank/DDBJ whole genome shotgun (WGS) entry which is preliminary data.</text>
</comment>
<name>A0A4C1ULK6_EUMVA</name>
<accession>A0A4C1ULK6</accession>
<dbReference type="Proteomes" id="UP000299102">
    <property type="component" value="Unassembled WGS sequence"/>
</dbReference>
<sequence length="105" mass="11764">MINCSLHRYLKMSLLLVNHHSKALTLERWTVLDPPFGAYCVIKFSHTISSDAAGQYMWVLTAHDLHCGGSLKEVHSAQEVTGTPTRVGPIWRPDAGAIRSFREMT</sequence>
<proteinExistence type="predicted"/>
<evidence type="ECO:0000313" key="1">
    <source>
        <dbReference type="EMBL" id="GBP26856.1"/>
    </source>
</evidence>
<dbReference type="AlphaFoldDB" id="A0A4C1ULK6"/>
<organism evidence="1 2">
    <name type="scientific">Eumeta variegata</name>
    <name type="common">Bagworm moth</name>
    <name type="synonym">Eumeta japonica</name>
    <dbReference type="NCBI Taxonomy" id="151549"/>
    <lineage>
        <taxon>Eukaryota</taxon>
        <taxon>Metazoa</taxon>
        <taxon>Ecdysozoa</taxon>
        <taxon>Arthropoda</taxon>
        <taxon>Hexapoda</taxon>
        <taxon>Insecta</taxon>
        <taxon>Pterygota</taxon>
        <taxon>Neoptera</taxon>
        <taxon>Endopterygota</taxon>
        <taxon>Lepidoptera</taxon>
        <taxon>Glossata</taxon>
        <taxon>Ditrysia</taxon>
        <taxon>Tineoidea</taxon>
        <taxon>Psychidae</taxon>
        <taxon>Oiketicinae</taxon>
        <taxon>Eumeta</taxon>
    </lineage>
</organism>
<dbReference type="EMBL" id="BGZK01000186">
    <property type="protein sequence ID" value="GBP26856.1"/>
    <property type="molecule type" value="Genomic_DNA"/>
</dbReference>
<reference evidence="1 2" key="1">
    <citation type="journal article" date="2019" name="Commun. Biol.">
        <title>The bagworm genome reveals a unique fibroin gene that provides high tensile strength.</title>
        <authorList>
            <person name="Kono N."/>
            <person name="Nakamura H."/>
            <person name="Ohtoshi R."/>
            <person name="Tomita M."/>
            <person name="Numata K."/>
            <person name="Arakawa K."/>
        </authorList>
    </citation>
    <scope>NUCLEOTIDE SEQUENCE [LARGE SCALE GENOMIC DNA]</scope>
</reference>
<keyword evidence="2" id="KW-1185">Reference proteome</keyword>
<protein>
    <submittedName>
        <fullName evidence="1">Uncharacterized protein</fullName>
    </submittedName>
</protein>
<evidence type="ECO:0000313" key="2">
    <source>
        <dbReference type="Proteomes" id="UP000299102"/>
    </source>
</evidence>
<gene>
    <name evidence="1" type="ORF">EVAR_16436_1</name>
</gene>